<dbReference type="Gene3D" id="2.40.10.220">
    <property type="entry name" value="predicted glycosyltransferase like domains"/>
    <property type="match status" value="1"/>
</dbReference>
<name>A0A845DRQ4_9BACI</name>
<dbReference type="EMBL" id="WMET01000002">
    <property type="protein sequence ID" value="MYL20223.1"/>
    <property type="molecule type" value="Genomic_DNA"/>
</dbReference>
<gene>
    <name evidence="2" type="ORF">GLW04_10020</name>
</gene>
<feature type="domain" description="PilZ" evidence="1">
    <location>
        <begin position="4"/>
        <end position="106"/>
    </location>
</feature>
<dbReference type="RefSeq" id="WP_160836749.1">
    <property type="nucleotide sequence ID" value="NZ_WMET01000002.1"/>
</dbReference>
<dbReference type="Pfam" id="PF07238">
    <property type="entry name" value="PilZ"/>
    <property type="match status" value="1"/>
</dbReference>
<dbReference type="SUPFAM" id="SSF141371">
    <property type="entry name" value="PilZ domain-like"/>
    <property type="match status" value="1"/>
</dbReference>
<dbReference type="AlphaFoldDB" id="A0A845DRQ4"/>
<evidence type="ECO:0000313" key="3">
    <source>
        <dbReference type="Proteomes" id="UP000460949"/>
    </source>
</evidence>
<reference evidence="2 3" key="1">
    <citation type="submission" date="2019-11" db="EMBL/GenBank/DDBJ databases">
        <title>Genome sequences of 17 halophilic strains isolated from different environments.</title>
        <authorList>
            <person name="Furrow R.E."/>
        </authorList>
    </citation>
    <scope>NUCLEOTIDE SEQUENCE [LARGE SCALE GENOMIC DNA]</scope>
    <source>
        <strain evidence="2 3">22511_23_Filter</strain>
    </source>
</reference>
<proteinExistence type="predicted"/>
<evidence type="ECO:0000259" key="1">
    <source>
        <dbReference type="Pfam" id="PF07238"/>
    </source>
</evidence>
<organism evidence="2 3">
    <name type="scientific">Halobacillus litoralis</name>
    <dbReference type="NCBI Taxonomy" id="45668"/>
    <lineage>
        <taxon>Bacteria</taxon>
        <taxon>Bacillati</taxon>
        <taxon>Bacillota</taxon>
        <taxon>Bacilli</taxon>
        <taxon>Bacillales</taxon>
        <taxon>Bacillaceae</taxon>
        <taxon>Halobacillus</taxon>
    </lineage>
</organism>
<dbReference type="InterPro" id="IPR009875">
    <property type="entry name" value="PilZ_domain"/>
</dbReference>
<accession>A0A845DRQ4</accession>
<dbReference type="GO" id="GO:0035438">
    <property type="term" value="F:cyclic-di-GMP binding"/>
    <property type="evidence" value="ECO:0007669"/>
    <property type="project" value="InterPro"/>
</dbReference>
<comment type="caution">
    <text evidence="2">The sequence shown here is derived from an EMBL/GenBank/DDBJ whole genome shotgun (WGS) entry which is preliminary data.</text>
</comment>
<evidence type="ECO:0000313" key="2">
    <source>
        <dbReference type="EMBL" id="MYL20223.1"/>
    </source>
</evidence>
<dbReference type="Proteomes" id="UP000460949">
    <property type="component" value="Unassembled WGS sequence"/>
</dbReference>
<protein>
    <submittedName>
        <fullName evidence="2">PilZ domain-containing protein</fullName>
    </submittedName>
</protein>
<sequence>MHERRQEPFRYPFHSPLPGFYNKKFSPQVSGPLEVNDISLNGMRFSCSPQPHLSMRDEVIISFMMDGETFTFEGRVIWLKTNEEKTTCGVHVFDYPGRLKSKIQELGNSLSEHQKNHIEMKSP</sequence>